<keyword evidence="3" id="KW-0597">Phosphoprotein</keyword>
<dbReference type="RefSeq" id="WP_170878462.1">
    <property type="nucleotide sequence ID" value="NZ_FUYR01000003.1"/>
</dbReference>
<name>A0A1T5EC10_9SPHI</name>
<keyword evidence="8" id="KW-1133">Transmembrane helix</keyword>
<evidence type="ECO:0000313" key="10">
    <source>
        <dbReference type="EMBL" id="SKB81225.1"/>
    </source>
</evidence>
<keyword evidence="6" id="KW-0902">Two-component regulatory system</keyword>
<feature type="transmembrane region" description="Helical" evidence="8">
    <location>
        <begin position="49"/>
        <end position="71"/>
    </location>
</feature>
<dbReference type="PANTHER" id="PTHR43711:SF31">
    <property type="entry name" value="HISTIDINE KINASE"/>
    <property type="match status" value="1"/>
</dbReference>
<dbReference type="PANTHER" id="PTHR43711">
    <property type="entry name" value="TWO-COMPONENT HISTIDINE KINASE"/>
    <property type="match status" value="1"/>
</dbReference>
<dbReference type="InterPro" id="IPR004358">
    <property type="entry name" value="Sig_transdc_His_kin-like_C"/>
</dbReference>
<keyword evidence="4" id="KW-0808">Transferase</keyword>
<dbReference type="SUPFAM" id="SSF47384">
    <property type="entry name" value="Homodimeric domain of signal transducing histidine kinase"/>
    <property type="match status" value="1"/>
</dbReference>
<gene>
    <name evidence="10" type="ORF">SAMN05661099_2861</name>
</gene>
<dbReference type="SMART" id="SM00388">
    <property type="entry name" value="HisKA"/>
    <property type="match status" value="1"/>
</dbReference>
<dbReference type="InterPro" id="IPR036097">
    <property type="entry name" value="HisK_dim/P_sf"/>
</dbReference>
<feature type="transmembrane region" description="Helical" evidence="8">
    <location>
        <begin position="105"/>
        <end position="122"/>
    </location>
</feature>
<dbReference type="InterPro" id="IPR036890">
    <property type="entry name" value="HATPase_C_sf"/>
</dbReference>
<sequence>MRSDNRLKRVWVELVGESAEFRNVNIAVNSICVITCGLLFIMMVSDLMLGLYEVSAIVGGLILINAILFYFSRYKKKYNPVILIYTIVSYIALGLSFVFNFGINGPTVLGFFLTFLLLVAIVKRKYHLSIAIVHTAFLVALYFAEYVLPHWFIGGYSSDLIRIADWSIAYMICLAFTYFIVMFLRDSYKRERILAQQQAMDITEQNERLKNLIAEKDKLFSLISHDIASPLTLIQGYLEMLGDDIPADQQREVREGLLSLTRRTSDMLVNMLTWSKSQMKGVKINTQSFNVNELLQKNLPLYHSIAEAKDIRIDTSACNDVIIHADEEMTKAIFRNLLSNAIKFTPSDGEIRLAIERNGSLCYIHVSDNGIGMSPEKQKELFTLNSKATYGTHNETGVGLGLVLCKEFAELQKGIIRVESAENEGSRFTVGLPLG</sequence>
<dbReference type="PROSITE" id="PS50109">
    <property type="entry name" value="HIS_KIN"/>
    <property type="match status" value="1"/>
</dbReference>
<feature type="transmembrane region" description="Helical" evidence="8">
    <location>
        <begin position="21"/>
        <end position="43"/>
    </location>
</feature>
<dbReference type="STRING" id="572036.SAMN05661099_2861"/>
<dbReference type="Proteomes" id="UP000189981">
    <property type="component" value="Unassembled WGS sequence"/>
</dbReference>
<dbReference type="Gene3D" id="1.10.287.130">
    <property type="match status" value="1"/>
</dbReference>
<evidence type="ECO:0000256" key="4">
    <source>
        <dbReference type="ARBA" id="ARBA00022679"/>
    </source>
</evidence>
<dbReference type="InterPro" id="IPR003661">
    <property type="entry name" value="HisK_dim/P_dom"/>
</dbReference>
<dbReference type="InterPro" id="IPR003594">
    <property type="entry name" value="HATPase_dom"/>
</dbReference>
<feature type="transmembrane region" description="Helical" evidence="8">
    <location>
        <begin position="129"/>
        <end position="148"/>
    </location>
</feature>
<dbReference type="PRINTS" id="PR00344">
    <property type="entry name" value="BCTRLSENSOR"/>
</dbReference>
<dbReference type="Pfam" id="PF00512">
    <property type="entry name" value="HisKA"/>
    <property type="match status" value="1"/>
</dbReference>
<dbReference type="AlphaFoldDB" id="A0A1T5EC10"/>
<evidence type="ECO:0000256" key="1">
    <source>
        <dbReference type="ARBA" id="ARBA00000085"/>
    </source>
</evidence>
<feature type="coiled-coil region" evidence="7">
    <location>
        <begin position="195"/>
        <end position="222"/>
    </location>
</feature>
<feature type="transmembrane region" description="Helical" evidence="8">
    <location>
        <begin position="168"/>
        <end position="184"/>
    </location>
</feature>
<dbReference type="Pfam" id="PF02518">
    <property type="entry name" value="HATPase_c"/>
    <property type="match status" value="1"/>
</dbReference>
<dbReference type="InterPro" id="IPR005467">
    <property type="entry name" value="His_kinase_dom"/>
</dbReference>
<evidence type="ECO:0000256" key="6">
    <source>
        <dbReference type="ARBA" id="ARBA00023012"/>
    </source>
</evidence>
<comment type="catalytic activity">
    <reaction evidence="1">
        <text>ATP + protein L-histidine = ADP + protein N-phospho-L-histidine.</text>
        <dbReference type="EC" id="2.7.13.3"/>
    </reaction>
</comment>
<evidence type="ECO:0000256" key="2">
    <source>
        <dbReference type="ARBA" id="ARBA00012438"/>
    </source>
</evidence>
<accession>A0A1T5EC10</accession>
<keyword evidence="7" id="KW-0175">Coiled coil</keyword>
<evidence type="ECO:0000256" key="8">
    <source>
        <dbReference type="SAM" id="Phobius"/>
    </source>
</evidence>
<evidence type="ECO:0000313" key="11">
    <source>
        <dbReference type="Proteomes" id="UP000189981"/>
    </source>
</evidence>
<dbReference type="CDD" id="cd00082">
    <property type="entry name" value="HisKA"/>
    <property type="match status" value="1"/>
</dbReference>
<dbReference type="SMART" id="SM00387">
    <property type="entry name" value="HATPase_c"/>
    <property type="match status" value="1"/>
</dbReference>
<dbReference type="EC" id="2.7.13.3" evidence="2"/>
<protein>
    <recommendedName>
        <fullName evidence="2">histidine kinase</fullName>
        <ecNumber evidence="2">2.7.13.3</ecNumber>
    </recommendedName>
</protein>
<feature type="domain" description="Histidine kinase" evidence="9">
    <location>
        <begin position="222"/>
        <end position="435"/>
    </location>
</feature>
<keyword evidence="5 10" id="KW-0418">Kinase</keyword>
<dbReference type="EMBL" id="FUYR01000003">
    <property type="protein sequence ID" value="SKB81225.1"/>
    <property type="molecule type" value="Genomic_DNA"/>
</dbReference>
<dbReference type="SUPFAM" id="SSF55874">
    <property type="entry name" value="ATPase domain of HSP90 chaperone/DNA topoisomerase II/histidine kinase"/>
    <property type="match status" value="1"/>
</dbReference>
<organism evidence="10 11">
    <name type="scientific">Daejeonella lutea</name>
    <dbReference type="NCBI Taxonomy" id="572036"/>
    <lineage>
        <taxon>Bacteria</taxon>
        <taxon>Pseudomonadati</taxon>
        <taxon>Bacteroidota</taxon>
        <taxon>Sphingobacteriia</taxon>
        <taxon>Sphingobacteriales</taxon>
        <taxon>Sphingobacteriaceae</taxon>
        <taxon>Daejeonella</taxon>
    </lineage>
</organism>
<evidence type="ECO:0000256" key="3">
    <source>
        <dbReference type="ARBA" id="ARBA00022553"/>
    </source>
</evidence>
<evidence type="ECO:0000259" key="9">
    <source>
        <dbReference type="PROSITE" id="PS50109"/>
    </source>
</evidence>
<evidence type="ECO:0000256" key="7">
    <source>
        <dbReference type="SAM" id="Coils"/>
    </source>
</evidence>
<keyword evidence="8" id="KW-0812">Transmembrane</keyword>
<dbReference type="Gene3D" id="3.30.565.10">
    <property type="entry name" value="Histidine kinase-like ATPase, C-terminal domain"/>
    <property type="match status" value="1"/>
</dbReference>
<dbReference type="InterPro" id="IPR050736">
    <property type="entry name" value="Sensor_HK_Regulatory"/>
</dbReference>
<evidence type="ECO:0000256" key="5">
    <source>
        <dbReference type="ARBA" id="ARBA00022777"/>
    </source>
</evidence>
<reference evidence="11" key="1">
    <citation type="submission" date="2017-02" db="EMBL/GenBank/DDBJ databases">
        <authorList>
            <person name="Varghese N."/>
            <person name="Submissions S."/>
        </authorList>
    </citation>
    <scope>NUCLEOTIDE SEQUENCE [LARGE SCALE GENOMIC DNA]</scope>
    <source>
        <strain evidence="11">DSM 22385</strain>
    </source>
</reference>
<keyword evidence="8" id="KW-0472">Membrane</keyword>
<keyword evidence="11" id="KW-1185">Reference proteome</keyword>
<dbReference type="GO" id="GO:0000155">
    <property type="term" value="F:phosphorelay sensor kinase activity"/>
    <property type="evidence" value="ECO:0007669"/>
    <property type="project" value="InterPro"/>
</dbReference>
<feature type="transmembrane region" description="Helical" evidence="8">
    <location>
        <begin position="78"/>
        <end position="99"/>
    </location>
</feature>
<proteinExistence type="predicted"/>